<dbReference type="SUPFAM" id="SSF103511">
    <property type="entry name" value="Chlorophyll a-b binding protein"/>
    <property type="match status" value="1"/>
</dbReference>
<feature type="transmembrane region" description="Helical" evidence="1">
    <location>
        <begin position="20"/>
        <end position="39"/>
    </location>
</feature>
<gene>
    <name evidence="2" type="primary">ycf17</name>
    <name evidence="2" type="ORF">Psor_083</name>
</gene>
<keyword evidence="1" id="KW-0812">Transmembrane</keyword>
<dbReference type="RefSeq" id="YP_009297215.1">
    <property type="nucleotide sequence ID" value="NC_031175.1"/>
</dbReference>
<organism evidence="2">
    <name type="scientific">Porphyridium sordidum</name>
    <name type="common">Red alga</name>
    <dbReference type="NCBI Taxonomy" id="28024"/>
    <lineage>
        <taxon>Eukaryota</taxon>
        <taxon>Rhodophyta</taxon>
        <taxon>Bangiophyceae</taxon>
        <taxon>Porphyridiales</taxon>
        <taxon>Porphyridiaceae</taxon>
        <taxon>Porphyridium</taxon>
    </lineage>
</organism>
<evidence type="ECO:0000313" key="2">
    <source>
        <dbReference type="EMBL" id="AOM66558.1"/>
    </source>
</evidence>
<geneLocation type="plastid" evidence="2"/>
<dbReference type="Gene3D" id="1.10.3460.10">
    <property type="entry name" value="Chlorophyll a/b binding protein domain"/>
    <property type="match status" value="1"/>
</dbReference>
<dbReference type="AlphaFoldDB" id="A0A1C9CDU0"/>
<reference evidence="2" key="1">
    <citation type="journal article" date="2016" name="BMC Biol.">
        <title>Parallel evolution of highly conserved plastid genome architecture in red seaweeds and seed plants.</title>
        <authorList>
            <person name="Lee J."/>
            <person name="Cho C.H."/>
            <person name="Park S.I."/>
            <person name="Choi J.W."/>
            <person name="Song H.S."/>
            <person name="West J.A."/>
            <person name="Bhattacharya D."/>
            <person name="Yoon H.S."/>
        </authorList>
    </citation>
    <scope>NUCLEOTIDE SEQUENCE</scope>
</reference>
<protein>
    <submittedName>
        <fullName evidence="2">CAB/ELIP/HLIP superfamily protein</fullName>
    </submittedName>
</protein>
<proteinExistence type="predicted"/>
<evidence type="ECO:0000256" key="1">
    <source>
        <dbReference type="SAM" id="Phobius"/>
    </source>
</evidence>
<name>A0A1C9CDU0_PORSO</name>
<keyword evidence="1" id="KW-0472">Membrane</keyword>
<dbReference type="EMBL" id="KX284720">
    <property type="protein sequence ID" value="AOM66558.1"/>
    <property type="molecule type" value="Genomic_DNA"/>
</dbReference>
<sequence>MKKDNYNLWSWGFTKAAENWNGRLAMIGFIAVVITELITGKSVLDFLAIL</sequence>
<keyword evidence="2" id="KW-0934">Plastid</keyword>
<keyword evidence="1" id="KW-1133">Transmembrane helix</keyword>
<dbReference type="GeneID" id="29073827"/>
<dbReference type="GO" id="GO:0009507">
    <property type="term" value="C:chloroplast"/>
    <property type="evidence" value="ECO:0007669"/>
    <property type="project" value="UniProtKB-SubCell"/>
</dbReference>
<accession>A0A1C9CDU0</accession>